<dbReference type="GO" id="GO:0016779">
    <property type="term" value="F:nucleotidyltransferase activity"/>
    <property type="evidence" value="ECO:0007669"/>
    <property type="project" value="UniProtKB-ARBA"/>
</dbReference>
<name>A0A975A244_9BACT</name>
<evidence type="ECO:0000313" key="3">
    <source>
        <dbReference type="EMBL" id="QSE98905.1"/>
    </source>
</evidence>
<evidence type="ECO:0000256" key="2">
    <source>
        <dbReference type="ARBA" id="ARBA00023315"/>
    </source>
</evidence>
<keyword evidence="4" id="KW-1185">Reference proteome</keyword>
<reference evidence="3" key="1">
    <citation type="submission" date="2021-02" db="EMBL/GenBank/DDBJ databases">
        <title>Fulvivirga sp. S481 isolated from sea water.</title>
        <authorList>
            <person name="Bae S.S."/>
            <person name="Baek K."/>
        </authorList>
    </citation>
    <scope>NUCLEOTIDE SEQUENCE</scope>
    <source>
        <strain evidence="3">S481</strain>
    </source>
</reference>
<dbReference type="Pfam" id="PF13562">
    <property type="entry name" value="NTP_transf_4"/>
    <property type="match status" value="1"/>
</dbReference>
<dbReference type="InterPro" id="IPR011004">
    <property type="entry name" value="Trimer_LpxA-like_sf"/>
</dbReference>
<sequence>MNIILFDDPTIRKSLLPLTYTRPVSEIRVGILTITEKWQKRFDNPVSYRTEDYLSAKYPEVTEEKNLFINGALCPDGKLIAAINKLGDNEALIKNRTTLAAKCSELNLADLSSLKTTEYEIEVALINQPWKIFKQNAAQIQEDFTLITKGRSSATITDLHTVTYGKENIFIEEGASIRSAIINAENGPVYIGKNSHIHEGAIIKGSFALCEGAHVNMGAKIKGDSTIGPFSKVGGEVSNSVIFGYSNKGHDGFIGNTVIGQWCNLGADTNTSNLKNNYDTVKLWSYEKGGFKDSGEQFCGLIMGDHSKCGINTMFNTGTVVGVSSNIFGSGFPRNFIPSFAWGGAAGFTTFQKPKADEVAERVMARRNIDYTEQEKEIMHHIFELSADYRIWDKK</sequence>
<evidence type="ECO:0000313" key="4">
    <source>
        <dbReference type="Proteomes" id="UP000662783"/>
    </source>
</evidence>
<organism evidence="3 4">
    <name type="scientific">Fulvivirga lutea</name>
    <dbReference type="NCBI Taxonomy" id="2810512"/>
    <lineage>
        <taxon>Bacteria</taxon>
        <taxon>Pseudomonadati</taxon>
        <taxon>Bacteroidota</taxon>
        <taxon>Cytophagia</taxon>
        <taxon>Cytophagales</taxon>
        <taxon>Fulvivirgaceae</taxon>
        <taxon>Fulvivirga</taxon>
    </lineage>
</organism>
<dbReference type="RefSeq" id="WP_205723419.1">
    <property type="nucleotide sequence ID" value="NZ_CP070608.1"/>
</dbReference>
<dbReference type="AlphaFoldDB" id="A0A975A244"/>
<proteinExistence type="predicted"/>
<evidence type="ECO:0000256" key="1">
    <source>
        <dbReference type="ARBA" id="ARBA00022679"/>
    </source>
</evidence>
<dbReference type="EMBL" id="CP070608">
    <property type="protein sequence ID" value="QSE98905.1"/>
    <property type="molecule type" value="Genomic_DNA"/>
</dbReference>
<dbReference type="NCBIfam" id="TIGR03991">
    <property type="entry name" value="alt_bact_glmU"/>
    <property type="match status" value="1"/>
</dbReference>
<protein>
    <submittedName>
        <fullName evidence="3">GlmU family protein</fullName>
    </submittedName>
</protein>
<dbReference type="InterPro" id="IPR023917">
    <property type="entry name" value="Bifunctiontional_GlmU_bac-type"/>
</dbReference>
<dbReference type="InterPro" id="IPR050065">
    <property type="entry name" value="GlmU-like"/>
</dbReference>
<accession>A0A975A244</accession>
<dbReference type="KEGG" id="fuv:JR347_07435"/>
<dbReference type="Gene3D" id="2.160.10.10">
    <property type="entry name" value="Hexapeptide repeat proteins"/>
    <property type="match status" value="1"/>
</dbReference>
<dbReference type="PANTHER" id="PTHR43584">
    <property type="entry name" value="NUCLEOTIDYL TRANSFERASE"/>
    <property type="match status" value="1"/>
</dbReference>
<gene>
    <name evidence="3" type="ORF">JR347_07435</name>
</gene>
<dbReference type="SUPFAM" id="SSF51161">
    <property type="entry name" value="Trimeric LpxA-like enzymes"/>
    <property type="match status" value="1"/>
</dbReference>
<dbReference type="Proteomes" id="UP000662783">
    <property type="component" value="Chromosome"/>
</dbReference>
<keyword evidence="2" id="KW-0012">Acyltransferase</keyword>
<keyword evidence="1" id="KW-0808">Transferase</keyword>
<dbReference type="GO" id="GO:0016746">
    <property type="term" value="F:acyltransferase activity"/>
    <property type="evidence" value="ECO:0007669"/>
    <property type="project" value="UniProtKB-KW"/>
</dbReference>